<evidence type="ECO:0000313" key="2">
    <source>
        <dbReference type="Proteomes" id="UP000294257"/>
    </source>
</evidence>
<comment type="caution">
    <text evidence="1">The sequence shown here is derived from an EMBL/GenBank/DDBJ whole genome shotgun (WGS) entry which is preliminary data.</text>
</comment>
<dbReference type="InterPro" id="IPR040701">
    <property type="entry name" value="Bact_RF_family2"/>
</dbReference>
<dbReference type="Pfam" id="PF18844">
    <property type="entry name" value="baeRF_family2"/>
    <property type="match status" value="1"/>
</dbReference>
<sequence length="363" mass="38252">MNAYRSLRHVTDARGPFASVYVDSSHDTEDAARAIELRWRATRQALQEQGADEPTITAVGEAIDDGVPTIGRGGRAIVATGGEVLIDQRLPDAPPVPVARVSELPYLMPVLAARRSGVPHVVATVDRIGVDLRAVDATGDLVASYAREGARHPVHKVGGGGRAHQPIQRRVEQTVDTNVADIAAEIDTAVRRVGADLLALVGEVRARSAVTHALSHRAAEVCVEVTAGARAAGANTHAVEQRVHQLIDARQDQHEDEVLQRFRAEQGRDQGLAVDGLAGTASALRDANVATLFVGDTALSDAMVWTNRDPFAVAAEAAALDGDAESVRADEALPYAALTTGATIVVTDGLDLRDGVGALLRHP</sequence>
<dbReference type="EMBL" id="SGWQ01000011">
    <property type="protein sequence ID" value="RZS32821.1"/>
    <property type="molecule type" value="Genomic_DNA"/>
</dbReference>
<evidence type="ECO:0000313" key="1">
    <source>
        <dbReference type="EMBL" id="RZS32821.1"/>
    </source>
</evidence>
<proteinExistence type="predicted"/>
<accession>A0A4Q7KFC8</accession>
<reference evidence="1 2" key="1">
    <citation type="submission" date="2019-02" db="EMBL/GenBank/DDBJ databases">
        <title>Genomic Encyclopedia of Type Strains, Phase IV (KMG-IV): sequencing the most valuable type-strain genomes for metagenomic binning, comparative biology and taxonomic classification.</title>
        <authorList>
            <person name="Goeker M."/>
        </authorList>
    </citation>
    <scope>NUCLEOTIDE SEQUENCE [LARGE SCALE GENOMIC DNA]</scope>
    <source>
        <strain evidence="1 2">DSM 101727</strain>
    </source>
</reference>
<protein>
    <recommendedName>
        <fullName evidence="3">Peptide subunit release factor 1 (ERF1)</fullName>
    </recommendedName>
</protein>
<dbReference type="AlphaFoldDB" id="A0A4Q7KFC8"/>
<evidence type="ECO:0008006" key="3">
    <source>
        <dbReference type="Google" id="ProtNLM"/>
    </source>
</evidence>
<gene>
    <name evidence="1" type="ORF">EV193_111206</name>
</gene>
<dbReference type="Proteomes" id="UP000294257">
    <property type="component" value="Unassembled WGS sequence"/>
</dbReference>
<dbReference type="RefSeq" id="WP_130347767.1">
    <property type="nucleotide sequence ID" value="NZ_SGWQ01000011.1"/>
</dbReference>
<name>A0A4Q7KFC8_9PSEU</name>
<dbReference type="OrthoDB" id="5179393at2"/>
<organism evidence="1 2">
    <name type="scientific">Herbihabitans rhizosphaerae</name>
    <dbReference type="NCBI Taxonomy" id="1872711"/>
    <lineage>
        <taxon>Bacteria</taxon>
        <taxon>Bacillati</taxon>
        <taxon>Actinomycetota</taxon>
        <taxon>Actinomycetes</taxon>
        <taxon>Pseudonocardiales</taxon>
        <taxon>Pseudonocardiaceae</taxon>
        <taxon>Herbihabitans</taxon>
    </lineage>
</organism>
<keyword evidence="2" id="KW-1185">Reference proteome</keyword>